<dbReference type="AlphaFoldDB" id="A0A420G6Z3"/>
<dbReference type="InterPro" id="IPR036378">
    <property type="entry name" value="FAS1_dom_sf"/>
</dbReference>
<evidence type="ECO:0000313" key="3">
    <source>
        <dbReference type="Proteomes" id="UP000286402"/>
    </source>
</evidence>
<sequence length="368" mass="41627">MRNNLFVRGVYALLMTALLYACAKDKGYYSPISQEPVFKGNLYSYLKSKPGVYDSLVKVIDRIGLQKKLEDSTVTLFALTNANFQLAIQNLNNTLSVSDKPAQYLNSVKYEILDSLLCQYIIQGKIASDSLNSQDGKDVLGIRYGYPMHIGLNKQSSSGYMNGGPTIVDLSDTRRSVFNRNWVTTETSSLNIQTDNAVVHVLNPDHVFGFNKFVSQIIYIPPPENLFIKFKGQGSASKETSGGPNAVEASKYVFDGNPETKFFLSSPGQFYLQWDFPVEVLANSYTLRSANDIQDRDPTDWTLQGLDGESGKWILLDSRQGEEFDERFQLRVFFFTNTKTYKAYRLNIARMYGGNDFQLADWTMNRNQ</sequence>
<gene>
    <name evidence="2" type="ORF">BCY89_20990</name>
</gene>
<dbReference type="Pfam" id="PF02469">
    <property type="entry name" value="Fasciclin"/>
    <property type="match status" value="1"/>
</dbReference>
<evidence type="ECO:0000259" key="1">
    <source>
        <dbReference type="Pfam" id="PF02469"/>
    </source>
</evidence>
<protein>
    <submittedName>
        <fullName evidence="2">ATP/GTP-binding protein</fullName>
    </submittedName>
</protein>
<reference evidence="2 3" key="1">
    <citation type="submission" date="2016-07" db="EMBL/GenBank/DDBJ databases">
        <title>Genome analysis of Sphingobacterium siyangense T12B17.</title>
        <authorList>
            <person name="Xu D."/>
            <person name="Su Y."/>
            <person name="Zheng S."/>
        </authorList>
    </citation>
    <scope>NUCLEOTIDE SEQUENCE [LARGE SCALE GENOMIC DNA]</scope>
    <source>
        <strain evidence="2 3">T12B17</strain>
    </source>
</reference>
<dbReference type="Proteomes" id="UP000286402">
    <property type="component" value="Unassembled WGS sequence"/>
</dbReference>
<name>A0A420G6Z3_9SPHI</name>
<dbReference type="EMBL" id="MCAQ01000002">
    <property type="protein sequence ID" value="RKF40914.1"/>
    <property type="molecule type" value="Genomic_DNA"/>
</dbReference>
<dbReference type="PROSITE" id="PS51257">
    <property type="entry name" value="PROKAR_LIPOPROTEIN"/>
    <property type="match status" value="1"/>
</dbReference>
<dbReference type="Gene3D" id="2.60.120.260">
    <property type="entry name" value="Galactose-binding domain-like"/>
    <property type="match status" value="1"/>
</dbReference>
<dbReference type="InterPro" id="IPR008979">
    <property type="entry name" value="Galactose-bd-like_sf"/>
</dbReference>
<dbReference type="SUPFAM" id="SSF49785">
    <property type="entry name" value="Galactose-binding domain-like"/>
    <property type="match status" value="1"/>
</dbReference>
<keyword evidence="3" id="KW-1185">Reference proteome</keyword>
<organism evidence="2 3">
    <name type="scientific">Sphingobacterium siyangense</name>
    <dbReference type="NCBI Taxonomy" id="459529"/>
    <lineage>
        <taxon>Bacteria</taxon>
        <taxon>Pseudomonadati</taxon>
        <taxon>Bacteroidota</taxon>
        <taxon>Sphingobacteriia</taxon>
        <taxon>Sphingobacteriales</taxon>
        <taxon>Sphingobacteriaceae</taxon>
        <taxon>Sphingobacterium</taxon>
    </lineage>
</organism>
<comment type="caution">
    <text evidence="2">The sequence shown here is derived from an EMBL/GenBank/DDBJ whole genome shotgun (WGS) entry which is preliminary data.</text>
</comment>
<proteinExistence type="predicted"/>
<dbReference type="RefSeq" id="WP_120333017.1">
    <property type="nucleotide sequence ID" value="NZ_CP070350.1"/>
</dbReference>
<feature type="domain" description="FAS1" evidence="1">
    <location>
        <begin position="54"/>
        <end position="203"/>
    </location>
</feature>
<evidence type="ECO:0000313" key="2">
    <source>
        <dbReference type="EMBL" id="RKF40914.1"/>
    </source>
</evidence>
<dbReference type="SUPFAM" id="SSF82153">
    <property type="entry name" value="FAS1 domain"/>
    <property type="match status" value="1"/>
</dbReference>
<accession>A0A420G6Z3</accession>
<dbReference type="InterPro" id="IPR000782">
    <property type="entry name" value="FAS1_domain"/>
</dbReference>
<dbReference type="Gene3D" id="2.30.180.10">
    <property type="entry name" value="FAS1 domain"/>
    <property type="match status" value="1"/>
</dbReference>